<sequence length="345" mass="37333">MPSQIPSQIAVGLIGHNGRVGSAVLTALLKRNEDLRVVVLHRPSSDVSSIPAGTEKRVLDLEEGSPEEIEKAIEGLQVVISAVTILAAPSQSALIPALAKSKSLITFIPSEYGAPWREKEDFGVPGLTFLKGKETVMEQARDRGVPITTVKSGTFAGFWFSLLVGWIGYHSRDRYSKRCGTGAHERDAGTPVPAARSRGVITPIRDLTHTHSVFGIDVKGNKIQLYGNARNLPGEATSVPYLAEGIAQLVSSPTTLPDRTFSFVEYSPTGNELAKSLTSLHGSQTLLEEYTEDQFEHDVQRGGLDAVVAGLKRMWGQEHEYPNVTKVEGFPSVPLEELLRASLGN</sequence>
<dbReference type="OrthoDB" id="5283654at2759"/>
<reference evidence="4 5" key="1">
    <citation type="submission" date="2018-11" db="EMBL/GenBank/DDBJ databases">
        <title>Genome sequence of Saitozyma podzolica DSM 27192.</title>
        <authorList>
            <person name="Aliyu H."/>
            <person name="Gorte O."/>
            <person name="Ochsenreither K."/>
        </authorList>
    </citation>
    <scope>NUCLEOTIDE SEQUENCE [LARGE SCALE GENOMIC DNA]</scope>
    <source>
        <strain evidence="4 5">DSM 27192</strain>
    </source>
</reference>
<dbReference type="STRING" id="1890683.A0A427YH36"/>
<dbReference type="PANTHER" id="PTHR47706">
    <property type="entry name" value="NMRA-LIKE FAMILY PROTEIN"/>
    <property type="match status" value="1"/>
</dbReference>
<evidence type="ECO:0000259" key="3">
    <source>
        <dbReference type="Pfam" id="PF05368"/>
    </source>
</evidence>
<evidence type="ECO:0000256" key="2">
    <source>
        <dbReference type="ARBA" id="ARBA00023002"/>
    </source>
</evidence>
<evidence type="ECO:0000313" key="5">
    <source>
        <dbReference type="Proteomes" id="UP000279259"/>
    </source>
</evidence>
<dbReference type="PANTHER" id="PTHR47706:SF9">
    <property type="entry name" value="NMRA-LIKE DOMAIN-CONTAINING PROTEIN-RELATED"/>
    <property type="match status" value="1"/>
</dbReference>
<dbReference type="InterPro" id="IPR008030">
    <property type="entry name" value="NmrA-like"/>
</dbReference>
<evidence type="ECO:0000313" key="4">
    <source>
        <dbReference type="EMBL" id="RSH90254.1"/>
    </source>
</evidence>
<dbReference type="EMBL" id="RSCD01000011">
    <property type="protein sequence ID" value="RSH90254.1"/>
    <property type="molecule type" value="Genomic_DNA"/>
</dbReference>
<organism evidence="4 5">
    <name type="scientific">Saitozyma podzolica</name>
    <dbReference type="NCBI Taxonomy" id="1890683"/>
    <lineage>
        <taxon>Eukaryota</taxon>
        <taxon>Fungi</taxon>
        <taxon>Dikarya</taxon>
        <taxon>Basidiomycota</taxon>
        <taxon>Agaricomycotina</taxon>
        <taxon>Tremellomycetes</taxon>
        <taxon>Tremellales</taxon>
        <taxon>Trimorphomycetaceae</taxon>
        <taxon>Saitozyma</taxon>
    </lineage>
</organism>
<keyword evidence="1" id="KW-0521">NADP</keyword>
<dbReference type="AlphaFoldDB" id="A0A427YH36"/>
<gene>
    <name evidence="4" type="ORF">EHS25_001588</name>
</gene>
<dbReference type="Pfam" id="PF05368">
    <property type="entry name" value="NmrA"/>
    <property type="match status" value="1"/>
</dbReference>
<dbReference type="InterPro" id="IPR036291">
    <property type="entry name" value="NAD(P)-bd_dom_sf"/>
</dbReference>
<dbReference type="SUPFAM" id="SSF51735">
    <property type="entry name" value="NAD(P)-binding Rossmann-fold domains"/>
    <property type="match status" value="1"/>
</dbReference>
<dbReference type="Gene3D" id="3.40.50.720">
    <property type="entry name" value="NAD(P)-binding Rossmann-like Domain"/>
    <property type="match status" value="1"/>
</dbReference>
<dbReference type="GO" id="GO:0016491">
    <property type="term" value="F:oxidoreductase activity"/>
    <property type="evidence" value="ECO:0007669"/>
    <property type="project" value="UniProtKB-KW"/>
</dbReference>
<keyword evidence="5" id="KW-1185">Reference proteome</keyword>
<dbReference type="Proteomes" id="UP000279259">
    <property type="component" value="Unassembled WGS sequence"/>
</dbReference>
<protein>
    <recommendedName>
        <fullName evidence="3">NmrA-like domain-containing protein</fullName>
    </recommendedName>
</protein>
<accession>A0A427YH36</accession>
<name>A0A427YH36_9TREE</name>
<proteinExistence type="predicted"/>
<evidence type="ECO:0000256" key="1">
    <source>
        <dbReference type="ARBA" id="ARBA00022857"/>
    </source>
</evidence>
<comment type="caution">
    <text evidence="4">The sequence shown here is derived from an EMBL/GenBank/DDBJ whole genome shotgun (WGS) entry which is preliminary data.</text>
</comment>
<keyword evidence="2" id="KW-0560">Oxidoreductase</keyword>
<feature type="domain" description="NmrA-like" evidence="3">
    <location>
        <begin position="13"/>
        <end position="165"/>
    </location>
</feature>
<dbReference type="InterPro" id="IPR051609">
    <property type="entry name" value="NmrA/Isoflavone_reductase-like"/>
</dbReference>